<protein>
    <submittedName>
        <fullName evidence="1">Uncharacterized protein</fullName>
    </submittedName>
</protein>
<proteinExistence type="predicted"/>
<accession>A0A6J5Y0W5</accession>
<evidence type="ECO:0000313" key="1">
    <source>
        <dbReference type="EMBL" id="CAB4317054.1"/>
    </source>
</evidence>
<gene>
    <name evidence="1" type="ORF">ORAREDHAP_LOCUS43640</name>
</gene>
<sequence length="80" mass="9299">MSLGVGQRYNRPLHDYCTTNEEFQWLPFGGFIWVSYIPQAWFSDQLNECDVLEDSFASDHEALLCTSVGYVLDISMTRKR</sequence>
<name>A0A6J5Y0W5_PRUAR</name>
<keyword evidence="2" id="KW-1185">Reference proteome</keyword>
<dbReference type="Proteomes" id="UP000507245">
    <property type="component" value="Unassembled WGS sequence"/>
</dbReference>
<reference evidence="2" key="1">
    <citation type="journal article" date="2020" name="Genome Biol.">
        <title>Gamete binning: chromosome-level and haplotype-resolved genome assembly enabled by high-throughput single-cell sequencing of gamete genomes.</title>
        <authorList>
            <person name="Campoy J.A."/>
            <person name="Sun H."/>
            <person name="Goel M."/>
            <person name="Jiao W.-B."/>
            <person name="Folz-Donahue K."/>
            <person name="Wang N."/>
            <person name="Rubio M."/>
            <person name="Liu C."/>
            <person name="Kukat C."/>
            <person name="Ruiz D."/>
            <person name="Huettel B."/>
            <person name="Schneeberger K."/>
        </authorList>
    </citation>
    <scope>NUCLEOTIDE SEQUENCE [LARGE SCALE GENOMIC DNA]</scope>
    <source>
        <strain evidence="2">cv. Rojo Pasion</strain>
    </source>
</reference>
<dbReference type="EMBL" id="CAEKKB010000007">
    <property type="protein sequence ID" value="CAB4317054.1"/>
    <property type="molecule type" value="Genomic_DNA"/>
</dbReference>
<evidence type="ECO:0000313" key="2">
    <source>
        <dbReference type="Proteomes" id="UP000507245"/>
    </source>
</evidence>
<organism evidence="1 2">
    <name type="scientific">Prunus armeniaca</name>
    <name type="common">Apricot</name>
    <name type="synonym">Armeniaca vulgaris</name>
    <dbReference type="NCBI Taxonomy" id="36596"/>
    <lineage>
        <taxon>Eukaryota</taxon>
        <taxon>Viridiplantae</taxon>
        <taxon>Streptophyta</taxon>
        <taxon>Embryophyta</taxon>
        <taxon>Tracheophyta</taxon>
        <taxon>Spermatophyta</taxon>
        <taxon>Magnoliopsida</taxon>
        <taxon>eudicotyledons</taxon>
        <taxon>Gunneridae</taxon>
        <taxon>Pentapetalae</taxon>
        <taxon>rosids</taxon>
        <taxon>fabids</taxon>
        <taxon>Rosales</taxon>
        <taxon>Rosaceae</taxon>
        <taxon>Amygdaloideae</taxon>
        <taxon>Amygdaleae</taxon>
        <taxon>Prunus</taxon>
    </lineage>
</organism>
<dbReference type="OrthoDB" id="1936883at2759"/>
<dbReference type="AlphaFoldDB" id="A0A6J5Y0W5"/>